<evidence type="ECO:0000256" key="10">
    <source>
        <dbReference type="ARBA" id="ARBA00033381"/>
    </source>
</evidence>
<organism evidence="14 15">
    <name type="scientific">Paenibacillus hodogayensis</name>
    <dbReference type="NCBI Taxonomy" id="279208"/>
    <lineage>
        <taxon>Bacteria</taxon>
        <taxon>Bacillati</taxon>
        <taxon>Bacillota</taxon>
        <taxon>Bacilli</taxon>
        <taxon>Bacillales</taxon>
        <taxon>Paenibacillaceae</taxon>
        <taxon>Paenibacillus</taxon>
    </lineage>
</organism>
<dbReference type="EC" id="2.3.1.47" evidence="5"/>
<dbReference type="Proteomes" id="UP001589619">
    <property type="component" value="Unassembled WGS sequence"/>
</dbReference>
<sequence length="433" mass="47174">MRGELERLKAAGQYRTLTESIPAAEDGWIWRGGRRMLNLASNDYLGLSRRLDEADIARWREHAAGGEPMRELDLDEEGIHRPSFGAGTAPAIGGGPGAGIAGKEKELYGGVRTGAAASRLIAGDDPFFGRFEREFAVYKGADRCLLFGSGYMANIGIIGALAGRRDIVFSDKLNHASIVDGALLSRAELVRYRHRDMNHLEALLQRADPAKRKLIVTDAVFSMDGSLAPLTRLVELKERYGAMLMVDEAHSGGVYGDEGAGLVHRLGLSSRIDVQMGTFSKAYGCYGAYAAGSALVIDYLINKARSVIFSTALPPMVVHAIRDQWQNVRRNEWRRKALLGKAERLRAELREAGFDTGDSECHIIPILVGSNERAAEFGSRLQEAGVAAVPIRPPTVPEGTARIRLTPMATHRDDDLRQAAAVMKTIGRQLGVI</sequence>
<dbReference type="Gene3D" id="3.90.1150.10">
    <property type="entry name" value="Aspartate Aminotransferase, domain 1"/>
    <property type="match status" value="1"/>
</dbReference>
<evidence type="ECO:0000256" key="3">
    <source>
        <dbReference type="ARBA" id="ARBA00010008"/>
    </source>
</evidence>
<accession>A0ABV5W6V1</accession>
<dbReference type="InterPro" id="IPR015421">
    <property type="entry name" value="PyrdxlP-dep_Trfase_major"/>
</dbReference>
<evidence type="ECO:0000256" key="6">
    <source>
        <dbReference type="ARBA" id="ARBA00022679"/>
    </source>
</evidence>
<protein>
    <recommendedName>
        <fullName evidence="5">8-amino-7-oxononanoate synthase</fullName>
        <ecNumber evidence="5">2.3.1.47</ecNumber>
    </recommendedName>
    <alternativeName>
        <fullName evidence="9">7-keto-8-amino-pelargonic acid synthase</fullName>
    </alternativeName>
    <alternativeName>
        <fullName evidence="10">8-amino-7-ketopelargonate synthase</fullName>
    </alternativeName>
</protein>
<keyword evidence="6" id="KW-0808">Transferase</keyword>
<proteinExistence type="inferred from homology"/>
<dbReference type="PROSITE" id="PS00599">
    <property type="entry name" value="AA_TRANSFER_CLASS_2"/>
    <property type="match status" value="1"/>
</dbReference>
<dbReference type="CDD" id="cd06454">
    <property type="entry name" value="KBL_like"/>
    <property type="match status" value="1"/>
</dbReference>
<dbReference type="Pfam" id="PF00155">
    <property type="entry name" value="Aminotran_1_2"/>
    <property type="match status" value="1"/>
</dbReference>
<evidence type="ECO:0000256" key="1">
    <source>
        <dbReference type="ARBA" id="ARBA00001933"/>
    </source>
</evidence>
<comment type="pathway">
    <text evidence="2">Cofactor biosynthesis; biotin biosynthesis.</text>
</comment>
<dbReference type="InterPro" id="IPR004839">
    <property type="entry name" value="Aminotransferase_I/II_large"/>
</dbReference>
<dbReference type="RefSeq" id="WP_379120641.1">
    <property type="nucleotide sequence ID" value="NZ_BAAAYO010000012.1"/>
</dbReference>
<comment type="caution">
    <text evidence="14">The sequence shown here is derived from an EMBL/GenBank/DDBJ whole genome shotgun (WGS) entry which is preliminary data.</text>
</comment>
<dbReference type="EMBL" id="JBHMAG010000020">
    <property type="protein sequence ID" value="MFB9756112.1"/>
    <property type="molecule type" value="Genomic_DNA"/>
</dbReference>
<keyword evidence="8 12" id="KW-0663">Pyridoxal phosphate</keyword>
<evidence type="ECO:0000256" key="12">
    <source>
        <dbReference type="RuleBase" id="RU003693"/>
    </source>
</evidence>
<evidence type="ECO:0000256" key="9">
    <source>
        <dbReference type="ARBA" id="ARBA00032610"/>
    </source>
</evidence>
<comment type="catalytic activity">
    <reaction evidence="11">
        <text>6-carboxyhexanoyl-[ACP] + L-alanine + H(+) = (8S)-8-amino-7-oxononanoate + holo-[ACP] + CO2</text>
        <dbReference type="Rhea" id="RHEA:42288"/>
        <dbReference type="Rhea" id="RHEA-COMP:9685"/>
        <dbReference type="Rhea" id="RHEA-COMP:9955"/>
        <dbReference type="ChEBI" id="CHEBI:15378"/>
        <dbReference type="ChEBI" id="CHEBI:16526"/>
        <dbReference type="ChEBI" id="CHEBI:57972"/>
        <dbReference type="ChEBI" id="CHEBI:64479"/>
        <dbReference type="ChEBI" id="CHEBI:78846"/>
        <dbReference type="ChEBI" id="CHEBI:149468"/>
        <dbReference type="EC" id="2.3.1.47"/>
    </reaction>
</comment>
<dbReference type="InterPro" id="IPR015422">
    <property type="entry name" value="PyrdxlP-dep_Trfase_small"/>
</dbReference>
<keyword evidence="15" id="KW-1185">Reference proteome</keyword>
<evidence type="ECO:0000313" key="15">
    <source>
        <dbReference type="Proteomes" id="UP001589619"/>
    </source>
</evidence>
<dbReference type="InterPro" id="IPR050087">
    <property type="entry name" value="AON_synthase_class-II"/>
</dbReference>
<keyword evidence="14" id="KW-0032">Aminotransferase</keyword>
<evidence type="ECO:0000256" key="8">
    <source>
        <dbReference type="ARBA" id="ARBA00022898"/>
    </source>
</evidence>
<evidence type="ECO:0000256" key="2">
    <source>
        <dbReference type="ARBA" id="ARBA00004746"/>
    </source>
</evidence>
<evidence type="ECO:0000256" key="4">
    <source>
        <dbReference type="ARBA" id="ARBA00011738"/>
    </source>
</evidence>
<keyword evidence="7" id="KW-0093">Biotin biosynthesis</keyword>
<dbReference type="GO" id="GO:0008483">
    <property type="term" value="F:transaminase activity"/>
    <property type="evidence" value="ECO:0007669"/>
    <property type="project" value="UniProtKB-KW"/>
</dbReference>
<dbReference type="InterPro" id="IPR015424">
    <property type="entry name" value="PyrdxlP-dep_Trfase"/>
</dbReference>
<evidence type="ECO:0000256" key="5">
    <source>
        <dbReference type="ARBA" id="ARBA00013187"/>
    </source>
</evidence>
<comment type="subunit">
    <text evidence="4">Homodimer.</text>
</comment>
<evidence type="ECO:0000259" key="13">
    <source>
        <dbReference type="Pfam" id="PF00155"/>
    </source>
</evidence>
<feature type="domain" description="Aminotransferase class I/classII large" evidence="13">
    <location>
        <begin position="131"/>
        <end position="421"/>
    </location>
</feature>
<reference evidence="14 15" key="1">
    <citation type="submission" date="2024-09" db="EMBL/GenBank/DDBJ databases">
        <authorList>
            <person name="Sun Q."/>
            <person name="Mori K."/>
        </authorList>
    </citation>
    <scope>NUCLEOTIDE SEQUENCE [LARGE SCALE GENOMIC DNA]</scope>
    <source>
        <strain evidence="14 15">JCM 12520</strain>
    </source>
</reference>
<dbReference type="PANTHER" id="PTHR13693">
    <property type="entry name" value="CLASS II AMINOTRANSFERASE/8-AMINO-7-OXONONANOATE SYNTHASE"/>
    <property type="match status" value="1"/>
</dbReference>
<comment type="cofactor">
    <cofactor evidence="1 12">
        <name>pyridoxal 5'-phosphate</name>
        <dbReference type="ChEBI" id="CHEBI:597326"/>
    </cofactor>
</comment>
<evidence type="ECO:0000256" key="7">
    <source>
        <dbReference type="ARBA" id="ARBA00022756"/>
    </source>
</evidence>
<gene>
    <name evidence="14" type="ORF">ACFFNY_31430</name>
</gene>
<evidence type="ECO:0000256" key="11">
    <source>
        <dbReference type="ARBA" id="ARBA00047715"/>
    </source>
</evidence>
<dbReference type="InterPro" id="IPR001917">
    <property type="entry name" value="Aminotrans_II_pyridoxalP_BS"/>
</dbReference>
<dbReference type="Gene3D" id="3.40.640.10">
    <property type="entry name" value="Type I PLP-dependent aspartate aminotransferase-like (Major domain)"/>
    <property type="match status" value="1"/>
</dbReference>
<dbReference type="SUPFAM" id="SSF53383">
    <property type="entry name" value="PLP-dependent transferases"/>
    <property type="match status" value="1"/>
</dbReference>
<comment type="similarity">
    <text evidence="3">Belongs to the class-II pyridoxal-phosphate-dependent aminotransferase family. BioF subfamily.</text>
</comment>
<dbReference type="PANTHER" id="PTHR13693:SF100">
    <property type="entry name" value="8-AMINO-7-OXONONANOATE SYNTHASE"/>
    <property type="match status" value="1"/>
</dbReference>
<evidence type="ECO:0000313" key="14">
    <source>
        <dbReference type="EMBL" id="MFB9756112.1"/>
    </source>
</evidence>
<name>A0ABV5W6V1_9BACL</name>